<evidence type="ECO:0008006" key="3">
    <source>
        <dbReference type="Google" id="ProtNLM"/>
    </source>
</evidence>
<dbReference type="PANTHER" id="PTHR33471">
    <property type="entry name" value="ATP-DEPENDENT ZINC METALLOPROTEASE-RELATED"/>
    <property type="match status" value="1"/>
</dbReference>
<keyword evidence="1" id="KW-0472">Membrane</keyword>
<reference evidence="2" key="1">
    <citation type="submission" date="2020-02" db="EMBL/GenBank/DDBJ databases">
        <authorList>
            <person name="Meier V. D."/>
        </authorList>
    </citation>
    <scope>NUCLEOTIDE SEQUENCE</scope>
    <source>
        <strain evidence="2">AVDCRST_MAG81</strain>
    </source>
</reference>
<evidence type="ECO:0000256" key="1">
    <source>
        <dbReference type="SAM" id="Phobius"/>
    </source>
</evidence>
<protein>
    <recommendedName>
        <fullName evidence="3">ATP-dependent Zn protease</fullName>
    </recommendedName>
</protein>
<dbReference type="GO" id="GO:0004176">
    <property type="term" value="F:ATP-dependent peptidase activity"/>
    <property type="evidence" value="ECO:0007669"/>
    <property type="project" value="InterPro"/>
</dbReference>
<dbReference type="PANTHER" id="PTHR33471:SF7">
    <property type="entry name" value="ATP-DEPENDENT ZINC METALLOPROTEASE-RELATED"/>
    <property type="match status" value="1"/>
</dbReference>
<dbReference type="GO" id="GO:0006508">
    <property type="term" value="P:proteolysis"/>
    <property type="evidence" value="ECO:0007669"/>
    <property type="project" value="InterPro"/>
</dbReference>
<dbReference type="Gene3D" id="1.20.58.760">
    <property type="entry name" value="Peptidase M41"/>
    <property type="match status" value="1"/>
</dbReference>
<dbReference type="SUPFAM" id="SSF140990">
    <property type="entry name" value="FtsH protease domain-like"/>
    <property type="match status" value="1"/>
</dbReference>
<name>A0A6J4VSU9_9CYAN</name>
<dbReference type="AlphaFoldDB" id="A0A6J4VSU9"/>
<dbReference type="InterPro" id="IPR037219">
    <property type="entry name" value="Peptidase_M41-like"/>
</dbReference>
<keyword evidence="1" id="KW-1133">Transmembrane helix</keyword>
<proteinExistence type="predicted"/>
<keyword evidence="1" id="KW-0812">Transmembrane</keyword>
<dbReference type="GO" id="GO:0005524">
    <property type="term" value="F:ATP binding"/>
    <property type="evidence" value="ECO:0007669"/>
    <property type="project" value="InterPro"/>
</dbReference>
<evidence type="ECO:0000313" key="2">
    <source>
        <dbReference type="EMBL" id="CAA9582191.1"/>
    </source>
</evidence>
<feature type="transmembrane region" description="Helical" evidence="1">
    <location>
        <begin position="38"/>
        <end position="60"/>
    </location>
</feature>
<accession>A0A6J4VSU9</accession>
<sequence length="261" mass="28947">MTLSPAHEDTWLISLNTLKDTPAARLEHKYLLHFMSPVALNSLAVLIFGVTCSIVLGPFFHLSPLVPTFVTLGTLGFLTVDAAGFQGQGLTLLLDWVAQRSPHYQARILHHEAGHFLTAHLLNIPITAYTLSAWEAFKHRQAGQGGVTFDCSELEGNQSAQLVERYCTVWMAGVVAETLVYGTFEGGAGDRRKLKQLWTQLQQNYQQKEHAAALRARSLLQENWSAYEALVTAMQQRVSVLECQQVIDGHCNATTEPVKFS</sequence>
<dbReference type="EMBL" id="CADCWO010000174">
    <property type="protein sequence ID" value="CAA9582191.1"/>
    <property type="molecule type" value="Genomic_DNA"/>
</dbReference>
<dbReference type="GO" id="GO:0004222">
    <property type="term" value="F:metalloendopeptidase activity"/>
    <property type="evidence" value="ECO:0007669"/>
    <property type="project" value="InterPro"/>
</dbReference>
<organism evidence="2">
    <name type="scientific">uncultured Synechococcales cyanobacterium</name>
    <dbReference type="NCBI Taxonomy" id="1936017"/>
    <lineage>
        <taxon>Bacteria</taxon>
        <taxon>Bacillati</taxon>
        <taxon>Cyanobacteriota</taxon>
        <taxon>Cyanophyceae</taxon>
        <taxon>Synechococcales</taxon>
        <taxon>environmental samples</taxon>
    </lineage>
</organism>
<gene>
    <name evidence="2" type="ORF">AVDCRST_MAG81-3178</name>
</gene>